<accession>A0A4R2D532</accession>
<dbReference type="AlphaFoldDB" id="A0A4R2D532"/>
<evidence type="ECO:0000256" key="1">
    <source>
        <dbReference type="SAM" id="Phobius"/>
    </source>
</evidence>
<reference evidence="2 3" key="1">
    <citation type="submission" date="2019-03" db="EMBL/GenBank/DDBJ databases">
        <title>Genomic Encyclopedia of Type Strains, Phase IV (KMG-IV): sequencing the most valuable type-strain genomes for metagenomic binning, comparative biology and taxonomic classification.</title>
        <authorList>
            <person name="Goeker M."/>
        </authorList>
    </citation>
    <scope>NUCLEOTIDE SEQUENCE [LARGE SCALE GENOMIC DNA]</scope>
    <source>
        <strain evidence="2 3">DSM 18401</strain>
    </source>
</reference>
<organism evidence="2 3">
    <name type="scientific">Shinella granuli</name>
    <dbReference type="NCBI Taxonomy" id="323621"/>
    <lineage>
        <taxon>Bacteria</taxon>
        <taxon>Pseudomonadati</taxon>
        <taxon>Pseudomonadota</taxon>
        <taxon>Alphaproteobacteria</taxon>
        <taxon>Hyphomicrobiales</taxon>
        <taxon>Rhizobiaceae</taxon>
        <taxon>Shinella</taxon>
    </lineage>
</organism>
<feature type="transmembrane region" description="Helical" evidence="1">
    <location>
        <begin position="12"/>
        <end position="30"/>
    </location>
</feature>
<sequence length="211" mass="23984">MIKEILYEPGFWAISGLLACGIVNLASALATRWKYAELREIARSLMEDARATKQDRAWMRAYLREAQGSDLWVIAACAPILPLLAAVFTLQDALKKNPSKKESMREFRAHTADMERRMLSLSTGHDMKEAALWDDPRRRRMADLSSTAEFRSHPFLAAWIIAWGLPSLLLLFIIGSFMSVAGYSVRRLVALYRVQLQWKQAAIFSRGIHTV</sequence>
<dbReference type="RefSeq" id="WP_133033409.1">
    <property type="nucleotide sequence ID" value="NZ_BAABEI010000012.1"/>
</dbReference>
<keyword evidence="1" id="KW-0472">Membrane</keyword>
<comment type="caution">
    <text evidence="2">The sequence shown here is derived from an EMBL/GenBank/DDBJ whole genome shotgun (WGS) entry which is preliminary data.</text>
</comment>
<feature type="transmembrane region" description="Helical" evidence="1">
    <location>
        <begin position="156"/>
        <end position="183"/>
    </location>
</feature>
<keyword evidence="1" id="KW-1133">Transmembrane helix</keyword>
<proteinExistence type="predicted"/>
<dbReference type="PROSITE" id="PS51257">
    <property type="entry name" value="PROKAR_LIPOPROTEIN"/>
    <property type="match status" value="1"/>
</dbReference>
<name>A0A4R2D532_SHIGR</name>
<feature type="transmembrane region" description="Helical" evidence="1">
    <location>
        <begin position="71"/>
        <end position="90"/>
    </location>
</feature>
<evidence type="ECO:0000313" key="2">
    <source>
        <dbReference type="EMBL" id="TCN48072.1"/>
    </source>
</evidence>
<keyword evidence="3" id="KW-1185">Reference proteome</keyword>
<keyword evidence="1" id="KW-0812">Transmembrane</keyword>
<evidence type="ECO:0000313" key="3">
    <source>
        <dbReference type="Proteomes" id="UP000295351"/>
    </source>
</evidence>
<dbReference type="EMBL" id="SLVX01000002">
    <property type="protein sequence ID" value="TCN48072.1"/>
    <property type="molecule type" value="Genomic_DNA"/>
</dbReference>
<protein>
    <submittedName>
        <fullName evidence="2">Uncharacterized protein</fullName>
    </submittedName>
</protein>
<dbReference type="Proteomes" id="UP000295351">
    <property type="component" value="Unassembled WGS sequence"/>
</dbReference>
<gene>
    <name evidence="2" type="ORF">EV665_102601</name>
</gene>